<gene>
    <name evidence="1" type="ORF">RS694_04610</name>
</gene>
<dbReference type="EMBL" id="CP019239">
    <property type="protein sequence ID" value="APW41891.1"/>
    <property type="molecule type" value="Genomic_DNA"/>
</dbReference>
<evidence type="ECO:0000313" key="1">
    <source>
        <dbReference type="EMBL" id="APW41891.1"/>
    </source>
</evidence>
<name>A0A1P8K7G9_9BURK</name>
<keyword evidence="2" id="KW-1185">Reference proteome</keyword>
<proteinExistence type="predicted"/>
<dbReference type="Proteomes" id="UP000186110">
    <property type="component" value="Chromosome"/>
</dbReference>
<sequence length="87" mass="10328">MNLLIQSNKCRARQHKSEHRNFKLFPRASHKEDINPFNRNAVKSLNTYWSKITGLEHSPSLIISGWVELHLFAKNVLQRCQWHSDFQ</sequence>
<dbReference type="KEGG" id="rsb:RS694_04610"/>
<protein>
    <submittedName>
        <fullName evidence="1">Uncharacterized protein</fullName>
    </submittedName>
</protein>
<evidence type="ECO:0000313" key="2">
    <source>
        <dbReference type="Proteomes" id="UP000186110"/>
    </source>
</evidence>
<organism evidence="1 2">
    <name type="scientific">Rhodoferax saidenbachensis</name>
    <dbReference type="NCBI Taxonomy" id="1484693"/>
    <lineage>
        <taxon>Bacteria</taxon>
        <taxon>Pseudomonadati</taxon>
        <taxon>Pseudomonadota</taxon>
        <taxon>Betaproteobacteria</taxon>
        <taxon>Burkholderiales</taxon>
        <taxon>Comamonadaceae</taxon>
        <taxon>Rhodoferax</taxon>
    </lineage>
</organism>
<dbReference type="AlphaFoldDB" id="A0A1P8K7G9"/>
<reference evidence="1 2" key="1">
    <citation type="submission" date="2017-01" db="EMBL/GenBank/DDBJ databases">
        <authorList>
            <person name="Mah S.A."/>
            <person name="Swanson W.J."/>
            <person name="Moy G.W."/>
            <person name="Vacquier V.D."/>
        </authorList>
    </citation>
    <scope>NUCLEOTIDE SEQUENCE [LARGE SCALE GENOMIC DNA]</scope>
    <source>
        <strain evidence="1 2">DSM 22694</strain>
    </source>
</reference>
<accession>A0A1P8K7G9</accession>